<evidence type="ECO:0000259" key="13">
    <source>
        <dbReference type="Pfam" id="PF01467"/>
    </source>
</evidence>
<evidence type="ECO:0000256" key="10">
    <source>
        <dbReference type="ARBA" id="ARBA00076205"/>
    </source>
</evidence>
<dbReference type="EMBL" id="KV454018">
    <property type="protein sequence ID" value="ODV93248.1"/>
    <property type="molecule type" value="Genomic_DNA"/>
</dbReference>
<evidence type="ECO:0000256" key="1">
    <source>
        <dbReference type="ARBA" id="ARBA00010101"/>
    </source>
</evidence>
<evidence type="ECO:0000256" key="12">
    <source>
        <dbReference type="SAM" id="MobiDB-lite"/>
    </source>
</evidence>
<evidence type="ECO:0000256" key="3">
    <source>
        <dbReference type="ARBA" id="ARBA00022553"/>
    </source>
</evidence>
<evidence type="ECO:0000256" key="8">
    <source>
        <dbReference type="ARBA" id="ARBA00023264"/>
    </source>
</evidence>
<reference evidence="15" key="1">
    <citation type="submission" date="2016-05" db="EMBL/GenBank/DDBJ databases">
        <title>Comparative genomics of biotechnologically important yeasts.</title>
        <authorList>
            <consortium name="DOE Joint Genome Institute"/>
            <person name="Riley R."/>
            <person name="Haridas S."/>
            <person name="Wolfe K.H."/>
            <person name="Lopes M.R."/>
            <person name="Hittinger C.T."/>
            <person name="Goker M."/>
            <person name="Salamov A."/>
            <person name="Wisecaver J."/>
            <person name="Long T.M."/>
            <person name="Aerts A.L."/>
            <person name="Barry K."/>
            <person name="Choi C."/>
            <person name="Clum A."/>
            <person name="Coughlan A.Y."/>
            <person name="Deshpande S."/>
            <person name="Douglass A.P."/>
            <person name="Hanson S.J."/>
            <person name="Klenk H.-P."/>
            <person name="Labutti K."/>
            <person name="Lapidus A."/>
            <person name="Lindquist E."/>
            <person name="Lipzen A."/>
            <person name="Meier-Kolthoff J.P."/>
            <person name="Ohm R.A."/>
            <person name="Otillar R.P."/>
            <person name="Pangilinan J."/>
            <person name="Peng Y."/>
            <person name="Rokas A."/>
            <person name="Rosa C.A."/>
            <person name="Scheuner C."/>
            <person name="Sibirny A.A."/>
            <person name="Slot J.C."/>
            <person name="Stielow J.B."/>
            <person name="Sun H."/>
            <person name="Kurtzman C.P."/>
            <person name="Blackwell M."/>
            <person name="Grigoriev I.V."/>
            <person name="Jeffries T.W."/>
        </authorList>
    </citation>
    <scope>NUCLEOTIDE SEQUENCE [LARGE SCALE GENOMIC DNA]</scope>
    <source>
        <strain evidence="15">NRRL Y-2460</strain>
    </source>
</reference>
<dbReference type="OrthoDB" id="17102at2759"/>
<feature type="region of interest" description="Disordered" evidence="12">
    <location>
        <begin position="84"/>
        <end position="125"/>
    </location>
</feature>
<organism evidence="14 15">
    <name type="scientific">Pachysolen tannophilus NRRL Y-2460</name>
    <dbReference type="NCBI Taxonomy" id="669874"/>
    <lineage>
        <taxon>Eukaryota</taxon>
        <taxon>Fungi</taxon>
        <taxon>Dikarya</taxon>
        <taxon>Ascomycota</taxon>
        <taxon>Saccharomycotina</taxon>
        <taxon>Pichiomycetes</taxon>
        <taxon>Pachysolenaceae</taxon>
        <taxon>Pachysolen</taxon>
    </lineage>
</organism>
<dbReference type="PANTHER" id="PTHR10739:SF13">
    <property type="entry name" value="CHOLINE-PHOSPHATE CYTIDYLYLTRANSFERASE"/>
    <property type="match status" value="1"/>
</dbReference>
<dbReference type="FunFam" id="3.40.50.620:FF:000147">
    <property type="entry name" value="Cholinephosphate cytidylyltransferase"/>
    <property type="match status" value="1"/>
</dbReference>
<keyword evidence="7" id="KW-0594">Phospholipid biosynthesis</keyword>
<evidence type="ECO:0000313" key="15">
    <source>
        <dbReference type="Proteomes" id="UP000094236"/>
    </source>
</evidence>
<feature type="compositionally biased region" description="Low complexity" evidence="12">
    <location>
        <begin position="1"/>
        <end position="34"/>
    </location>
</feature>
<evidence type="ECO:0000256" key="11">
    <source>
        <dbReference type="ARBA" id="ARBA00080967"/>
    </source>
</evidence>
<dbReference type="InterPro" id="IPR014729">
    <property type="entry name" value="Rossmann-like_a/b/a_fold"/>
</dbReference>
<dbReference type="STRING" id="669874.A0A1E4TNJ4"/>
<dbReference type="InterPro" id="IPR041723">
    <property type="entry name" value="CCT"/>
</dbReference>
<dbReference type="SUPFAM" id="SSF52374">
    <property type="entry name" value="Nucleotidylyl transferase"/>
    <property type="match status" value="1"/>
</dbReference>
<dbReference type="GO" id="GO:0031210">
    <property type="term" value="F:phosphatidylcholine binding"/>
    <property type="evidence" value="ECO:0007669"/>
    <property type="project" value="TreeGrafter"/>
</dbReference>
<feature type="compositionally biased region" description="Acidic residues" evidence="12">
    <location>
        <begin position="444"/>
        <end position="456"/>
    </location>
</feature>
<gene>
    <name evidence="14" type="ORF">PACTADRAFT_51864</name>
</gene>
<feature type="region of interest" description="Disordered" evidence="12">
    <location>
        <begin position="1"/>
        <end position="67"/>
    </location>
</feature>
<dbReference type="GO" id="GO:0042564">
    <property type="term" value="C:NLS-dependent protein nuclear import complex"/>
    <property type="evidence" value="ECO:0007669"/>
    <property type="project" value="EnsemblFungi"/>
</dbReference>
<protein>
    <recommendedName>
        <fullName evidence="9">choline-phosphate cytidylyltransferase</fullName>
        <ecNumber evidence="9">2.7.7.15</ecNumber>
    </recommendedName>
    <alternativeName>
        <fullName evidence="10">CTP:phosphocholine cytidylyltransferase</fullName>
    </alternativeName>
    <alternativeName>
        <fullName evidence="11">Phosphorylcholine transferase</fullName>
    </alternativeName>
</protein>
<dbReference type="Pfam" id="PF01467">
    <property type="entry name" value="CTP_transf_like"/>
    <property type="match status" value="1"/>
</dbReference>
<dbReference type="InterPro" id="IPR045049">
    <property type="entry name" value="Pcy1-like"/>
</dbReference>
<dbReference type="NCBIfam" id="TIGR00125">
    <property type="entry name" value="cyt_tran_rel"/>
    <property type="match status" value="1"/>
</dbReference>
<dbReference type="Proteomes" id="UP000094236">
    <property type="component" value="Unassembled WGS sequence"/>
</dbReference>
<dbReference type="EC" id="2.7.7.15" evidence="9"/>
<evidence type="ECO:0000256" key="6">
    <source>
        <dbReference type="ARBA" id="ARBA00023098"/>
    </source>
</evidence>
<name>A0A1E4TNJ4_PACTA</name>
<feature type="compositionally biased region" description="Basic and acidic residues" evidence="12">
    <location>
        <begin position="462"/>
        <end position="486"/>
    </location>
</feature>
<dbReference type="PANTHER" id="PTHR10739">
    <property type="entry name" value="CYTIDYLYLTRANSFERASE"/>
    <property type="match status" value="1"/>
</dbReference>
<keyword evidence="5" id="KW-0548">Nucleotidyltransferase</keyword>
<sequence length="496" mass="56735">MGTARTRSRTTTAATTTSGISGTSGSKNKNNNVDKNSDSLKTSPKTGRSVERAKSIEAPNSRGLLKNGSFTSLFKKRTRADLEAADNDNATDNNRVISESDGSDGDDGIRPKSNKKQKTKSSEEMKFLENEKKLDELLPEDLRKYRPKGFKFNLPPKNRPIRIYADGVFDLFHLGHMRQLEQCKKAFPNVTLVCGVPSDVETHKRKGLTVLTDVQRCETLKHCRWVDEVIPNAPWCVTPEFLQEHKIDYVAHDDLPYASTDSDDIYRPMKMKGMFLTTQRTGGISTSDIITKIIRDYDKYLMRNFARGATRKELNVSWLKKNELEFKKHINDFRGYWKKTNENLNNASKDLYFEVREYLRGSNKLLSPSSTSTFTALKRTRSPATDFASKYNGNLRRSDSGRSFIDNFKDWMKKNDDAENSSSFASGEESNEDHKEQDDHNDANDDEEEEEEEEDNLYGYHSSEDERTLASAHEAQEQKKGEESEHKKRKTNNKHK</sequence>
<keyword evidence="2" id="KW-0444">Lipid biosynthesis</keyword>
<proteinExistence type="inferred from homology"/>
<evidence type="ECO:0000256" key="9">
    <source>
        <dbReference type="ARBA" id="ARBA00026101"/>
    </source>
</evidence>
<dbReference type="Gene3D" id="3.40.50.620">
    <property type="entry name" value="HUPs"/>
    <property type="match status" value="1"/>
</dbReference>
<feature type="compositionally biased region" description="Basic residues" evidence="12">
    <location>
        <begin position="487"/>
        <end position="496"/>
    </location>
</feature>
<evidence type="ECO:0000256" key="5">
    <source>
        <dbReference type="ARBA" id="ARBA00022695"/>
    </source>
</evidence>
<evidence type="ECO:0000256" key="2">
    <source>
        <dbReference type="ARBA" id="ARBA00022516"/>
    </source>
</evidence>
<evidence type="ECO:0000313" key="14">
    <source>
        <dbReference type="EMBL" id="ODV93248.1"/>
    </source>
</evidence>
<keyword evidence="3" id="KW-0597">Phosphoprotein</keyword>
<feature type="region of interest" description="Disordered" evidence="12">
    <location>
        <begin position="416"/>
        <end position="496"/>
    </location>
</feature>
<dbReference type="GO" id="GO:0005635">
    <property type="term" value="C:nuclear envelope"/>
    <property type="evidence" value="ECO:0007669"/>
    <property type="project" value="EnsemblFungi"/>
</dbReference>
<evidence type="ECO:0000256" key="4">
    <source>
        <dbReference type="ARBA" id="ARBA00022679"/>
    </source>
</evidence>
<accession>A0A1E4TNJ4</accession>
<keyword evidence="6" id="KW-0443">Lipid metabolism</keyword>
<feature type="compositionally biased region" description="Basic and acidic residues" evidence="12">
    <location>
        <begin position="432"/>
        <end position="443"/>
    </location>
</feature>
<feature type="domain" description="Cytidyltransferase-like" evidence="13">
    <location>
        <begin position="164"/>
        <end position="291"/>
    </location>
</feature>
<dbReference type="AlphaFoldDB" id="A0A1E4TNJ4"/>
<keyword evidence="8" id="KW-1208">Phospholipid metabolism</keyword>
<keyword evidence="15" id="KW-1185">Reference proteome</keyword>
<dbReference type="CDD" id="cd02174">
    <property type="entry name" value="CCT"/>
    <property type="match status" value="1"/>
</dbReference>
<dbReference type="GO" id="GO:0004105">
    <property type="term" value="F:choline-phosphate cytidylyltransferase activity"/>
    <property type="evidence" value="ECO:0007669"/>
    <property type="project" value="UniProtKB-EC"/>
</dbReference>
<evidence type="ECO:0000256" key="7">
    <source>
        <dbReference type="ARBA" id="ARBA00023209"/>
    </source>
</evidence>
<dbReference type="InterPro" id="IPR004821">
    <property type="entry name" value="Cyt_trans-like"/>
</dbReference>
<keyword evidence="4" id="KW-0808">Transferase</keyword>
<comment type="similarity">
    <text evidence="1">Belongs to the cytidylyltransferase family.</text>
</comment>